<evidence type="ECO:0000313" key="1">
    <source>
        <dbReference type="EMBL" id="CAN71936.1"/>
    </source>
</evidence>
<name>A5B2B9_VITVI</name>
<reference evidence="1" key="1">
    <citation type="journal article" date="2007" name="PLoS ONE">
        <title>The first genome sequence of an elite grapevine cultivar (Pinot noir Vitis vinifera L.): coping with a highly heterozygous genome.</title>
        <authorList>
            <person name="Velasco R."/>
            <person name="Zharkikh A."/>
            <person name="Troggio M."/>
            <person name="Cartwright D.A."/>
            <person name="Cestaro A."/>
            <person name="Pruss D."/>
            <person name="Pindo M."/>
            <person name="FitzGerald L.M."/>
            <person name="Vezzulli S."/>
            <person name="Reid J."/>
            <person name="Malacarne G."/>
            <person name="Iliev D."/>
            <person name="Coppola G."/>
            <person name="Wardell B."/>
            <person name="Micheletti D."/>
            <person name="Macalma T."/>
            <person name="Facci M."/>
            <person name="Mitchell J.T."/>
            <person name="Perazzolli M."/>
            <person name="Eldredge G."/>
            <person name="Gatto P."/>
            <person name="Oyzerski R."/>
            <person name="Moretto M."/>
            <person name="Gutin N."/>
            <person name="Stefanini M."/>
            <person name="Chen Y."/>
            <person name="Segala C."/>
            <person name="Davenport C."/>
            <person name="Dematte L."/>
            <person name="Mraz A."/>
            <person name="Battilana J."/>
            <person name="Stormo K."/>
            <person name="Costa F."/>
            <person name="Tao Q."/>
            <person name="Si-Ammour A."/>
            <person name="Harkins T."/>
            <person name="Lackey A."/>
            <person name="Perbost C."/>
            <person name="Taillon B."/>
            <person name="Stella A."/>
            <person name="Solovyev V."/>
            <person name="Fawcett J.A."/>
            <person name="Sterck L."/>
            <person name="Vandepoele K."/>
            <person name="Grando S.M."/>
            <person name="Toppo S."/>
            <person name="Moser C."/>
            <person name="Lanchbury J."/>
            <person name="Bogden R."/>
            <person name="Skolnick M."/>
            <person name="Sgaramella V."/>
            <person name="Bhatnagar S.K."/>
            <person name="Fontana P."/>
            <person name="Gutin A."/>
            <person name="Van de Peer Y."/>
            <person name="Salamini F."/>
            <person name="Viola R."/>
        </authorList>
    </citation>
    <scope>NUCLEOTIDE SEQUENCE</scope>
</reference>
<protein>
    <submittedName>
        <fullName evidence="1">Uncharacterized protein</fullName>
    </submittedName>
</protein>
<dbReference type="EMBL" id="AM444184">
    <property type="protein sequence ID" value="CAN71936.1"/>
    <property type="molecule type" value="Genomic_DNA"/>
</dbReference>
<accession>A5B2B9</accession>
<proteinExistence type="predicted"/>
<dbReference type="AlphaFoldDB" id="A5B2B9"/>
<gene>
    <name evidence="1" type="ORF">VITISV_016910</name>
</gene>
<sequence length="215" mass="24331">MEKIETFSQPILKLRNHFTAILKPKGKKKHKKEDRIPFLKLGDRFHSEEEDFVEEGDFRSPFCSREMGVQRCEVALVCQGGCGCNISAHGVRAHLQTAITSSFQLQIDHRLKLWTPDFPIFETAYGMHNLSSKKCSKNVSNSCQNGGASDTFPFMGGSVAMKHPSKWHLGCETVDLQAWKIRSHFAAAKRVYLAVKWHSCAKGPLRSCENFCRGR</sequence>
<organism evidence="1">
    <name type="scientific">Vitis vinifera</name>
    <name type="common">Grape</name>
    <dbReference type="NCBI Taxonomy" id="29760"/>
    <lineage>
        <taxon>Eukaryota</taxon>
        <taxon>Viridiplantae</taxon>
        <taxon>Streptophyta</taxon>
        <taxon>Embryophyta</taxon>
        <taxon>Tracheophyta</taxon>
        <taxon>Spermatophyta</taxon>
        <taxon>Magnoliopsida</taxon>
        <taxon>eudicotyledons</taxon>
        <taxon>Gunneridae</taxon>
        <taxon>Pentapetalae</taxon>
        <taxon>rosids</taxon>
        <taxon>Vitales</taxon>
        <taxon>Vitaceae</taxon>
        <taxon>Viteae</taxon>
        <taxon>Vitis</taxon>
    </lineage>
</organism>